<evidence type="ECO:0000313" key="3">
    <source>
        <dbReference type="EMBL" id="KAJ6262020.1"/>
    </source>
</evidence>
<dbReference type="GO" id="GO:0070917">
    <property type="term" value="F:inositol phosphoceramide synthase regulator activity"/>
    <property type="evidence" value="ECO:0007669"/>
    <property type="project" value="InterPro"/>
</dbReference>
<dbReference type="PANTHER" id="PTHR28077:SF1">
    <property type="entry name" value="INOSITOL PHOSPHORYLCERAMIDE SYNTHASE REGULATORY SUBUNIT KEI1"/>
    <property type="match status" value="1"/>
</dbReference>
<proteinExistence type="predicted"/>
<feature type="compositionally biased region" description="Basic and acidic residues" evidence="1">
    <location>
        <begin position="353"/>
        <end position="366"/>
    </location>
</feature>
<keyword evidence="2" id="KW-1133">Transmembrane helix</keyword>
<dbReference type="InterPro" id="IPR013862">
    <property type="entry name" value="Kei1"/>
</dbReference>
<feature type="region of interest" description="Disordered" evidence="1">
    <location>
        <begin position="334"/>
        <end position="366"/>
    </location>
</feature>
<dbReference type="GO" id="GO:0071986">
    <property type="term" value="C:Ragulator complex"/>
    <property type="evidence" value="ECO:0007669"/>
    <property type="project" value="InterPro"/>
</dbReference>
<feature type="transmembrane region" description="Helical" evidence="2">
    <location>
        <begin position="267"/>
        <end position="291"/>
    </location>
</feature>
<dbReference type="AlphaFoldDB" id="A0AAD6J2I0"/>
<accession>A0AAD6J2I0</accession>
<evidence type="ECO:0000256" key="1">
    <source>
        <dbReference type="SAM" id="MobiDB-lite"/>
    </source>
</evidence>
<dbReference type="InterPro" id="IPR024135">
    <property type="entry name" value="LAMTOR5"/>
</dbReference>
<gene>
    <name evidence="3" type="ORF">Dda_2822</name>
</gene>
<keyword evidence="4" id="KW-1185">Reference proteome</keyword>
<feature type="transmembrane region" description="Helical" evidence="2">
    <location>
        <begin position="99"/>
        <end position="119"/>
    </location>
</feature>
<reference evidence="3" key="1">
    <citation type="submission" date="2023-01" db="EMBL/GenBank/DDBJ databases">
        <title>The chitinases involved in constricting ring structure development in the nematode-trapping fungus Drechslerella dactyloides.</title>
        <authorList>
            <person name="Wang R."/>
            <person name="Zhang L."/>
            <person name="Tang P."/>
            <person name="Li S."/>
            <person name="Liang L."/>
        </authorList>
    </citation>
    <scope>NUCLEOTIDE SEQUENCE</scope>
    <source>
        <strain evidence="3">YMF1.00031</strain>
    </source>
</reference>
<keyword evidence="2" id="KW-0812">Transmembrane</keyword>
<feature type="transmembrane region" description="Helical" evidence="2">
    <location>
        <begin position="131"/>
        <end position="151"/>
    </location>
</feature>
<dbReference type="Pfam" id="PF08552">
    <property type="entry name" value="Kei1"/>
    <property type="match status" value="1"/>
</dbReference>
<evidence type="ECO:0000256" key="2">
    <source>
        <dbReference type="SAM" id="Phobius"/>
    </source>
</evidence>
<feature type="transmembrane region" description="Helical" evidence="2">
    <location>
        <begin position="163"/>
        <end position="191"/>
    </location>
</feature>
<name>A0AAD6J2I0_DREDA</name>
<dbReference type="GO" id="GO:0000139">
    <property type="term" value="C:Golgi membrane"/>
    <property type="evidence" value="ECO:0007669"/>
    <property type="project" value="TreeGrafter"/>
</dbReference>
<dbReference type="GO" id="GO:0070916">
    <property type="term" value="C:inositol phosphoceramide synthase complex"/>
    <property type="evidence" value="ECO:0007669"/>
    <property type="project" value="TreeGrafter"/>
</dbReference>
<comment type="caution">
    <text evidence="3">The sequence shown here is derived from an EMBL/GenBank/DDBJ whole genome shotgun (WGS) entry which is preliminary data.</text>
</comment>
<dbReference type="GO" id="GO:0043066">
    <property type="term" value="P:negative regulation of apoptotic process"/>
    <property type="evidence" value="ECO:0007669"/>
    <property type="project" value="InterPro"/>
</dbReference>
<evidence type="ECO:0008006" key="5">
    <source>
        <dbReference type="Google" id="ProtNLM"/>
    </source>
</evidence>
<dbReference type="Gene3D" id="3.30.450.30">
    <property type="entry name" value="Dynein light chain 2a, cytoplasmic"/>
    <property type="match status" value="1"/>
</dbReference>
<dbReference type="PANTHER" id="PTHR28077">
    <property type="entry name" value="INOSITOL PHOSPHORYLCERAMIDE SYNTHASE REGULATORY SUBUNIT KEI1"/>
    <property type="match status" value="1"/>
</dbReference>
<dbReference type="GO" id="GO:0006673">
    <property type="term" value="P:inositol phosphoceramide metabolic process"/>
    <property type="evidence" value="ECO:0007669"/>
    <property type="project" value="InterPro"/>
</dbReference>
<dbReference type="EMBL" id="JAQGDS010000003">
    <property type="protein sequence ID" value="KAJ6262020.1"/>
    <property type="molecule type" value="Genomic_DNA"/>
</dbReference>
<keyword evidence="2" id="KW-0472">Membrane</keyword>
<dbReference type="Proteomes" id="UP001221413">
    <property type="component" value="Unassembled WGS sequence"/>
</dbReference>
<protein>
    <recommendedName>
        <fullName evidence="5">Late endosomal/lysosomal adaptor and MAPK and MTOR activator 5</fullName>
    </recommendedName>
</protein>
<sequence length="366" mass="39414">MANRMTSPHVIGALIIDSTSGLCLGARGKATDSDATYLTIAARSALKKDSIGAVLHKDSKVLLRKGMNGILVAIYKDKSAPDDTGSSATSFDLKIGAELILLCSLFNKASGFYGLLAIFTDMANDTGAEISALQISMYVYSALAVLFIAWVQPHIRKRTPFPVLSFGYWYLIDSIINATYTTIFAITWFMVISEPRRSQAVTAPNTAPGVGNSGKMIEDISGLSGGPFNSAGGPDGTETPMPSYMDTVSGGVSVGAFTNGLHQPESITSMSIIAGLWVVRAYFCLVVLAYARQVVRDSATPSNPPFTGRNGEGIQGYIGRTLININRRYWEGPIGWSTRTPPNPQVQPRKYRKSLDHIRKKSDAVV</sequence>
<dbReference type="Pfam" id="PF16672">
    <property type="entry name" value="LAMTOR5"/>
    <property type="match status" value="1"/>
</dbReference>
<organism evidence="3 4">
    <name type="scientific">Drechslerella dactyloides</name>
    <name type="common">Nematode-trapping fungus</name>
    <name type="synonym">Arthrobotrys dactyloides</name>
    <dbReference type="NCBI Taxonomy" id="74499"/>
    <lineage>
        <taxon>Eukaryota</taxon>
        <taxon>Fungi</taxon>
        <taxon>Dikarya</taxon>
        <taxon>Ascomycota</taxon>
        <taxon>Pezizomycotina</taxon>
        <taxon>Orbiliomycetes</taxon>
        <taxon>Orbiliales</taxon>
        <taxon>Orbiliaceae</taxon>
        <taxon>Drechslerella</taxon>
    </lineage>
</organism>
<evidence type="ECO:0000313" key="4">
    <source>
        <dbReference type="Proteomes" id="UP001221413"/>
    </source>
</evidence>